<keyword evidence="1" id="KW-0812">Transmembrane</keyword>
<dbReference type="EMBL" id="JBDJPC010000008">
    <property type="protein sequence ID" value="KAL1493023.1"/>
    <property type="molecule type" value="Genomic_DNA"/>
</dbReference>
<keyword evidence="1" id="KW-0472">Membrane</keyword>
<name>A0ABD1EEF1_HYPHA</name>
<dbReference type="AlphaFoldDB" id="A0ABD1EEF1"/>
<comment type="caution">
    <text evidence="2">The sequence shown here is derived from an EMBL/GenBank/DDBJ whole genome shotgun (WGS) entry which is preliminary data.</text>
</comment>
<gene>
    <name evidence="2" type="ORF">ABEB36_011166</name>
</gene>
<feature type="non-terminal residue" evidence="2">
    <location>
        <position position="1"/>
    </location>
</feature>
<feature type="transmembrane region" description="Helical" evidence="1">
    <location>
        <begin position="26"/>
        <end position="45"/>
    </location>
</feature>
<protein>
    <submittedName>
        <fullName evidence="2">Uncharacterized protein</fullName>
    </submittedName>
</protein>
<keyword evidence="3" id="KW-1185">Reference proteome</keyword>
<evidence type="ECO:0000256" key="1">
    <source>
        <dbReference type="SAM" id="Phobius"/>
    </source>
</evidence>
<organism evidence="2 3">
    <name type="scientific">Hypothenemus hampei</name>
    <name type="common">Coffee berry borer</name>
    <dbReference type="NCBI Taxonomy" id="57062"/>
    <lineage>
        <taxon>Eukaryota</taxon>
        <taxon>Metazoa</taxon>
        <taxon>Ecdysozoa</taxon>
        <taxon>Arthropoda</taxon>
        <taxon>Hexapoda</taxon>
        <taxon>Insecta</taxon>
        <taxon>Pterygota</taxon>
        <taxon>Neoptera</taxon>
        <taxon>Endopterygota</taxon>
        <taxon>Coleoptera</taxon>
        <taxon>Polyphaga</taxon>
        <taxon>Cucujiformia</taxon>
        <taxon>Curculionidae</taxon>
        <taxon>Scolytinae</taxon>
        <taxon>Hypothenemus</taxon>
    </lineage>
</organism>
<dbReference type="Proteomes" id="UP001566132">
    <property type="component" value="Unassembled WGS sequence"/>
</dbReference>
<keyword evidence="1" id="KW-1133">Transmembrane helix</keyword>
<evidence type="ECO:0000313" key="3">
    <source>
        <dbReference type="Proteomes" id="UP001566132"/>
    </source>
</evidence>
<evidence type="ECO:0000313" key="2">
    <source>
        <dbReference type="EMBL" id="KAL1493023.1"/>
    </source>
</evidence>
<accession>A0ABD1EEF1</accession>
<sequence length="60" mass="6422">EILINTVVALAIFTQDSSMSTANSPAKAAICYITGIILSIFGLHLHHSGLTVTKGFKYNE</sequence>
<proteinExistence type="predicted"/>
<reference evidence="2 3" key="1">
    <citation type="submission" date="2024-05" db="EMBL/GenBank/DDBJ databases">
        <title>Genetic variation in Jamaican populations of the coffee berry borer (Hypothenemus hampei).</title>
        <authorList>
            <person name="Errbii M."/>
            <person name="Myrie A."/>
        </authorList>
    </citation>
    <scope>NUCLEOTIDE SEQUENCE [LARGE SCALE GENOMIC DNA]</scope>
    <source>
        <strain evidence="2">JA-Hopewell-2020-01-JO</strain>
        <tissue evidence="2">Whole body</tissue>
    </source>
</reference>